<dbReference type="Proteomes" id="UP000653674">
    <property type="component" value="Unassembled WGS sequence"/>
</dbReference>
<gene>
    <name evidence="1" type="ORF">Pfl04_00700</name>
</gene>
<evidence type="ECO:0000313" key="2">
    <source>
        <dbReference type="Proteomes" id="UP000653674"/>
    </source>
</evidence>
<keyword evidence="2" id="KW-1185">Reference proteome</keyword>
<name>A0A8J3PLA7_9ACTN</name>
<evidence type="ECO:0008006" key="3">
    <source>
        <dbReference type="Google" id="ProtNLM"/>
    </source>
</evidence>
<accession>A0A8J3PLA7</accession>
<dbReference type="EMBL" id="BONU01000001">
    <property type="protein sequence ID" value="GIG71666.1"/>
    <property type="molecule type" value="Genomic_DNA"/>
</dbReference>
<proteinExistence type="predicted"/>
<dbReference type="AlphaFoldDB" id="A0A8J3PLA7"/>
<evidence type="ECO:0000313" key="1">
    <source>
        <dbReference type="EMBL" id="GIG71666.1"/>
    </source>
</evidence>
<dbReference type="Pfam" id="PF14430">
    <property type="entry name" value="Imm1"/>
    <property type="match status" value="1"/>
</dbReference>
<protein>
    <recommendedName>
        <fullName evidence="3">Immunity protein Imm1</fullName>
    </recommendedName>
</protein>
<dbReference type="InterPro" id="IPR025680">
    <property type="entry name" value="DddI"/>
</dbReference>
<organism evidence="1 2">
    <name type="scientific">Planosporangium flavigriseum</name>
    <dbReference type="NCBI Taxonomy" id="373681"/>
    <lineage>
        <taxon>Bacteria</taxon>
        <taxon>Bacillati</taxon>
        <taxon>Actinomycetota</taxon>
        <taxon>Actinomycetes</taxon>
        <taxon>Micromonosporales</taxon>
        <taxon>Micromonosporaceae</taxon>
        <taxon>Planosporangium</taxon>
    </lineage>
</organism>
<sequence length="142" mass="15262">MAVRYTLHWGRDNARRLATVAELDGLLSFLTTVRGRDGAPHGVDLLPAGATGGGLQLGIGHPHRAFVVWLDASETGPAAGGSYGIDDDLEAWPEPIGFDCGVEVVDFKPAWTRVTPRQAMEAAREYMLTGARPTFLRFDGNA</sequence>
<comment type="caution">
    <text evidence="1">The sequence shown here is derived from an EMBL/GenBank/DDBJ whole genome shotgun (WGS) entry which is preliminary data.</text>
</comment>
<reference evidence="1" key="1">
    <citation type="submission" date="2021-01" db="EMBL/GenBank/DDBJ databases">
        <title>Whole genome shotgun sequence of Planosporangium flavigriseum NBRC 105377.</title>
        <authorList>
            <person name="Komaki H."/>
            <person name="Tamura T."/>
        </authorList>
    </citation>
    <scope>NUCLEOTIDE SEQUENCE</scope>
    <source>
        <strain evidence="1">NBRC 105377</strain>
    </source>
</reference>